<comment type="catalytic activity">
    <reaction evidence="13 14">
        <text>a di-trans,poly-cis-dolichyl beta-D-mannosyl phosphate + L-seryl-[protein] = 3-O-(alpha-D-mannosyl)-L-seryl-[protein] + a di-trans,poly-cis-dolichyl phosphate + H(+)</text>
        <dbReference type="Rhea" id="RHEA:17377"/>
        <dbReference type="Rhea" id="RHEA-COMP:9863"/>
        <dbReference type="Rhea" id="RHEA-COMP:13546"/>
        <dbReference type="Rhea" id="RHEA-COMP:19498"/>
        <dbReference type="Rhea" id="RHEA-COMP:19501"/>
        <dbReference type="ChEBI" id="CHEBI:15378"/>
        <dbReference type="ChEBI" id="CHEBI:29999"/>
        <dbReference type="ChEBI" id="CHEBI:57683"/>
        <dbReference type="ChEBI" id="CHEBI:58211"/>
        <dbReference type="ChEBI" id="CHEBI:137321"/>
        <dbReference type="EC" id="2.4.1.109"/>
    </reaction>
</comment>
<comment type="subcellular location">
    <subcellularLocation>
        <location evidence="1 14">Endoplasmic reticulum membrane</location>
        <topology evidence="1 14">Multi-pass membrane protein</topology>
    </subcellularLocation>
</comment>
<dbReference type="GO" id="GO:0005789">
    <property type="term" value="C:endoplasmic reticulum membrane"/>
    <property type="evidence" value="ECO:0007669"/>
    <property type="project" value="UniProtKB-SubCell"/>
</dbReference>
<feature type="compositionally biased region" description="Basic and acidic residues" evidence="15">
    <location>
        <begin position="865"/>
        <end position="884"/>
    </location>
</feature>
<dbReference type="InterPro" id="IPR032421">
    <property type="entry name" value="PMT_4TMC"/>
</dbReference>
<feature type="transmembrane region" description="Helical" evidence="14">
    <location>
        <begin position="68"/>
        <end position="89"/>
    </location>
</feature>
<dbReference type="RefSeq" id="XP_051440334.1">
    <property type="nucleotide sequence ID" value="XM_051584480.1"/>
</dbReference>
<feature type="transmembrane region" description="Helical" evidence="14">
    <location>
        <begin position="523"/>
        <end position="544"/>
    </location>
</feature>
<evidence type="ECO:0000259" key="16">
    <source>
        <dbReference type="PROSITE" id="PS50919"/>
    </source>
</evidence>
<keyword evidence="9 14" id="KW-0256">Endoplasmic reticulum</keyword>
<evidence type="ECO:0000313" key="17">
    <source>
        <dbReference type="EMBL" id="KAI8575330.1"/>
    </source>
</evidence>
<protein>
    <recommendedName>
        <fullName evidence="4 14">Dolichyl-phosphate-mannose--protein mannosyltransferase</fullName>
        <ecNumber evidence="4 14">2.4.1.109</ecNumber>
    </recommendedName>
</protein>
<dbReference type="GeneID" id="75909830"/>
<keyword evidence="5 14" id="KW-0328">Glycosyltransferase</keyword>
<evidence type="ECO:0000256" key="15">
    <source>
        <dbReference type="SAM" id="MobiDB-lite"/>
    </source>
</evidence>
<dbReference type="Gene3D" id="2.80.10.50">
    <property type="match status" value="1"/>
</dbReference>
<feature type="transmembrane region" description="Helical" evidence="14">
    <location>
        <begin position="630"/>
        <end position="648"/>
    </location>
</feature>
<comment type="caution">
    <text evidence="17">The sequence shown here is derived from an EMBL/GenBank/DDBJ whole genome shotgun (WGS) entry which is preliminary data.</text>
</comment>
<dbReference type="InterPro" id="IPR003342">
    <property type="entry name" value="ArnT-like_N"/>
</dbReference>
<evidence type="ECO:0000256" key="13">
    <source>
        <dbReference type="ARBA" id="ARBA00045102"/>
    </source>
</evidence>
<dbReference type="PANTHER" id="PTHR10050">
    <property type="entry name" value="DOLICHYL-PHOSPHATE-MANNOSE--PROTEIN MANNOSYLTRANSFERASE"/>
    <property type="match status" value="1"/>
</dbReference>
<evidence type="ECO:0000256" key="14">
    <source>
        <dbReference type="RuleBase" id="RU367007"/>
    </source>
</evidence>
<reference evidence="17" key="1">
    <citation type="submission" date="2021-06" db="EMBL/GenBank/DDBJ databases">
        <authorList>
            <consortium name="DOE Joint Genome Institute"/>
            <person name="Mondo S.J."/>
            <person name="Amses K.R."/>
            <person name="Simmons D.R."/>
            <person name="Longcore J.E."/>
            <person name="Seto K."/>
            <person name="Alves G.H."/>
            <person name="Bonds A.E."/>
            <person name="Quandt C.A."/>
            <person name="Davis W.J."/>
            <person name="Chang Y."/>
            <person name="Letcher P.M."/>
            <person name="Powell M.J."/>
            <person name="Kuo A."/>
            <person name="Labutti K."/>
            <person name="Pangilinan J."/>
            <person name="Andreopoulos W."/>
            <person name="Tritt A."/>
            <person name="Riley R."/>
            <person name="Hundley H."/>
            <person name="Johnson J."/>
            <person name="Lipzen A."/>
            <person name="Barry K."/>
            <person name="Berbee M.L."/>
            <person name="Buchler N.E."/>
            <person name="Grigoriev I.V."/>
            <person name="Spatafora J.W."/>
            <person name="Stajich J.E."/>
            <person name="James T.Y."/>
        </authorList>
    </citation>
    <scope>NUCLEOTIDE SEQUENCE</scope>
    <source>
        <strain evidence="17">AG</strain>
    </source>
</reference>
<dbReference type="InterPro" id="IPR036300">
    <property type="entry name" value="MIR_dom_sf"/>
</dbReference>
<evidence type="ECO:0000256" key="12">
    <source>
        <dbReference type="ARBA" id="ARBA00045085"/>
    </source>
</evidence>
<feature type="domain" description="MIR" evidence="16">
    <location>
        <begin position="319"/>
        <end position="378"/>
    </location>
</feature>
<dbReference type="SMART" id="SM00472">
    <property type="entry name" value="MIR"/>
    <property type="match status" value="3"/>
</dbReference>
<keyword evidence="8" id="KW-0677">Repeat</keyword>
<dbReference type="InterPro" id="IPR016093">
    <property type="entry name" value="MIR_motif"/>
</dbReference>
<dbReference type="PROSITE" id="PS50919">
    <property type="entry name" value="MIR"/>
    <property type="match status" value="2"/>
</dbReference>
<dbReference type="Pfam" id="PF16192">
    <property type="entry name" value="PMT_4TMC"/>
    <property type="match status" value="1"/>
</dbReference>
<comment type="catalytic activity">
    <reaction evidence="12 14">
        <text>a di-trans,poly-cis-dolichyl beta-D-mannosyl phosphate + L-threonyl-[protein] = 3-O-(alpha-D-mannosyl)-L-threonyl-[protein] + a di-trans,poly-cis-dolichyl phosphate + H(+)</text>
        <dbReference type="Rhea" id="RHEA:53396"/>
        <dbReference type="Rhea" id="RHEA-COMP:11060"/>
        <dbReference type="Rhea" id="RHEA-COMP:13547"/>
        <dbReference type="Rhea" id="RHEA-COMP:19498"/>
        <dbReference type="Rhea" id="RHEA-COMP:19501"/>
        <dbReference type="ChEBI" id="CHEBI:15378"/>
        <dbReference type="ChEBI" id="CHEBI:30013"/>
        <dbReference type="ChEBI" id="CHEBI:57683"/>
        <dbReference type="ChEBI" id="CHEBI:58211"/>
        <dbReference type="ChEBI" id="CHEBI:137323"/>
        <dbReference type="EC" id="2.4.1.109"/>
    </reaction>
</comment>
<dbReference type="InterPro" id="IPR027005">
    <property type="entry name" value="PMT-like"/>
</dbReference>
<evidence type="ECO:0000256" key="1">
    <source>
        <dbReference type="ARBA" id="ARBA00004477"/>
    </source>
</evidence>
<feature type="compositionally biased region" description="Polar residues" evidence="15">
    <location>
        <begin position="823"/>
        <end position="833"/>
    </location>
</feature>
<feature type="transmembrane region" description="Helical" evidence="14">
    <location>
        <begin position="574"/>
        <end position="595"/>
    </location>
</feature>
<keyword evidence="11 14" id="KW-0472">Membrane</keyword>
<evidence type="ECO:0000256" key="6">
    <source>
        <dbReference type="ARBA" id="ARBA00022679"/>
    </source>
</evidence>
<name>A0AAD5E2R6_UMBRA</name>
<dbReference type="GO" id="GO:0004169">
    <property type="term" value="F:dolichyl-phosphate-mannose-protein mannosyltransferase activity"/>
    <property type="evidence" value="ECO:0007669"/>
    <property type="project" value="UniProtKB-UniRule"/>
</dbReference>
<feature type="transmembrane region" description="Helical" evidence="14">
    <location>
        <begin position="119"/>
        <end position="137"/>
    </location>
</feature>
<reference evidence="17" key="2">
    <citation type="journal article" date="2022" name="Proc. Natl. Acad. Sci. U.S.A.">
        <title>Diploid-dominant life cycles characterize the early evolution of Fungi.</title>
        <authorList>
            <person name="Amses K.R."/>
            <person name="Simmons D.R."/>
            <person name="Longcore J.E."/>
            <person name="Mondo S.J."/>
            <person name="Seto K."/>
            <person name="Jeronimo G.H."/>
            <person name="Bonds A.E."/>
            <person name="Quandt C.A."/>
            <person name="Davis W.J."/>
            <person name="Chang Y."/>
            <person name="Federici B.A."/>
            <person name="Kuo A."/>
            <person name="LaButti K."/>
            <person name="Pangilinan J."/>
            <person name="Andreopoulos W."/>
            <person name="Tritt A."/>
            <person name="Riley R."/>
            <person name="Hundley H."/>
            <person name="Johnson J."/>
            <person name="Lipzen A."/>
            <person name="Barry K."/>
            <person name="Lang B.F."/>
            <person name="Cuomo C.A."/>
            <person name="Buchler N.E."/>
            <person name="Grigoriev I.V."/>
            <person name="Spatafora J.W."/>
            <person name="Stajich J.E."/>
            <person name="James T.Y."/>
        </authorList>
    </citation>
    <scope>NUCLEOTIDE SEQUENCE</scope>
    <source>
        <strain evidence="17">AG</strain>
    </source>
</reference>
<dbReference type="EC" id="2.4.1.109" evidence="4 14"/>
<dbReference type="Proteomes" id="UP001206595">
    <property type="component" value="Unassembled WGS sequence"/>
</dbReference>
<feature type="domain" description="MIR" evidence="16">
    <location>
        <begin position="258"/>
        <end position="312"/>
    </location>
</feature>
<evidence type="ECO:0000313" key="18">
    <source>
        <dbReference type="Proteomes" id="UP001206595"/>
    </source>
</evidence>
<keyword evidence="18" id="KW-1185">Reference proteome</keyword>
<comment type="pathway">
    <text evidence="2 14">Protein modification; protein glycosylation.</text>
</comment>
<feature type="compositionally biased region" description="Polar residues" evidence="15">
    <location>
        <begin position="786"/>
        <end position="816"/>
    </location>
</feature>
<feature type="compositionally biased region" description="Polar residues" evidence="15">
    <location>
        <begin position="846"/>
        <end position="864"/>
    </location>
</feature>
<keyword evidence="6 14" id="KW-0808">Transferase</keyword>
<evidence type="ECO:0000256" key="4">
    <source>
        <dbReference type="ARBA" id="ARBA00012839"/>
    </source>
</evidence>
<feature type="region of interest" description="Disordered" evidence="15">
    <location>
        <begin position="772"/>
        <end position="922"/>
    </location>
</feature>
<dbReference type="Pfam" id="PF02815">
    <property type="entry name" value="MIR"/>
    <property type="match status" value="1"/>
</dbReference>
<evidence type="ECO:0000256" key="8">
    <source>
        <dbReference type="ARBA" id="ARBA00022737"/>
    </source>
</evidence>
<gene>
    <name evidence="17" type="ORF">K450DRAFT_194308</name>
</gene>
<dbReference type="SUPFAM" id="SSF82109">
    <property type="entry name" value="MIR domain"/>
    <property type="match status" value="1"/>
</dbReference>
<feature type="transmembrane region" description="Helical" evidence="14">
    <location>
        <begin position="157"/>
        <end position="180"/>
    </location>
</feature>
<evidence type="ECO:0000256" key="11">
    <source>
        <dbReference type="ARBA" id="ARBA00023136"/>
    </source>
</evidence>
<feature type="transmembrane region" description="Helical" evidence="14">
    <location>
        <begin position="209"/>
        <end position="228"/>
    </location>
</feature>
<evidence type="ECO:0000256" key="10">
    <source>
        <dbReference type="ARBA" id="ARBA00022989"/>
    </source>
</evidence>
<proteinExistence type="inferred from homology"/>
<organism evidence="17 18">
    <name type="scientific">Umbelopsis ramanniana AG</name>
    <dbReference type="NCBI Taxonomy" id="1314678"/>
    <lineage>
        <taxon>Eukaryota</taxon>
        <taxon>Fungi</taxon>
        <taxon>Fungi incertae sedis</taxon>
        <taxon>Mucoromycota</taxon>
        <taxon>Mucoromycotina</taxon>
        <taxon>Umbelopsidomycetes</taxon>
        <taxon>Umbelopsidales</taxon>
        <taxon>Umbelopsidaceae</taxon>
        <taxon>Umbelopsis</taxon>
    </lineage>
</organism>
<sequence>MLHGIDTSVLGEFNTSYGVNQYMNGKFFIDRNPPLATLIYTLAARCFGYQGQKNLMYMGQPFADFPYVQLRLVSAVFGALQVPIAYITLKLMGHKSLTALVAAALLIVENGSISQHRHILTAAPLGFFAASSILMWVNFHNYQNNPYCFKWWTWQTLTGICIGGAMSVSWTGFLLLPLFWASSARQMWCLLGDRMNPITSIVKEVSSRILSMIIIPLGVYLLCFQVHFHLLGQSGDHDLLLSPELRSSINAIRVGSSQNDVAYGSKVHLRHFNSHVGYLHSHEHSWIDGSSQQQVTAYPFQDLNNGWVLQKADSLWNASQPINWVENKQKIRLEHFSTLKKLHSHEKHAPISHKLFEVTAYGDIFTEDHNDFWTVEIVDHDHEDATSKDRLKALSTKFRLKHSRGCYLTAHHVKLPDYAKGHFEVACRNDAKQEVSTWLVENSIHPTLKMVETDRVEYKKSNFYQKLQEVHGLMRNYDKVIPNADSVRFEASQPHQWLLNRETMQLWKEDVGLQVATALNPTVAWTGCAITVFYMLFSVLNSLLSKRGIQWPSFTRSQGSSEWRAYQTLPPKEFYVQSFGFLFTAIVSTSALTYVLPIQTNLSDSLLSVYFMILGTSIAFEVITIRLALGLRLIFFTAIFVASCYSFLKLVPTTYGTPWTKAECEISSSKFNCQNYPTPTINTQPEQEMQSVYVDVFGDTYTIDYQPGEEHEINIKAREIKFNAWKAKTQGTKVKERYIGVQSTPSAGYAEVKEIRKIRYKQMTARYLQLHPEKEQVNDVKEEDTANPNAIEQNKNGSQQKEVGQGETSNESQESYQVAVGHENSQFKGQVNDSEGENMAKEEQQHQVSTLEVVNADSPEQQVISEEKRPHEEVNNKQSEESKIQEQQAMSTNNENSEVVQEAQPIQDDSAPGQVQQYQEGDSVLVEVQAELHAQTTVHAKPDQQIDSIEQQVYTTFVAV</sequence>
<dbReference type="EMBL" id="MU620986">
    <property type="protein sequence ID" value="KAI8575330.1"/>
    <property type="molecule type" value="Genomic_DNA"/>
</dbReference>
<evidence type="ECO:0000256" key="5">
    <source>
        <dbReference type="ARBA" id="ARBA00022676"/>
    </source>
</evidence>
<dbReference type="PANTHER" id="PTHR10050:SF46">
    <property type="entry name" value="PROTEIN O-MANNOSYL-TRANSFERASE 2"/>
    <property type="match status" value="1"/>
</dbReference>
<evidence type="ECO:0000256" key="9">
    <source>
        <dbReference type="ARBA" id="ARBA00022824"/>
    </source>
</evidence>
<comment type="similarity">
    <text evidence="3 14">Belongs to the glycosyltransferase 39 family.</text>
</comment>
<keyword evidence="10 14" id="KW-1133">Transmembrane helix</keyword>
<dbReference type="Pfam" id="PF02366">
    <property type="entry name" value="PMT"/>
    <property type="match status" value="1"/>
</dbReference>
<feature type="compositionally biased region" description="Polar residues" evidence="15">
    <location>
        <begin position="889"/>
        <end position="899"/>
    </location>
</feature>
<keyword evidence="7 14" id="KW-0812">Transmembrane</keyword>
<accession>A0AAD5E2R6</accession>
<dbReference type="AlphaFoldDB" id="A0AAD5E2R6"/>
<evidence type="ECO:0000256" key="7">
    <source>
        <dbReference type="ARBA" id="ARBA00022692"/>
    </source>
</evidence>
<evidence type="ECO:0000256" key="2">
    <source>
        <dbReference type="ARBA" id="ARBA00004922"/>
    </source>
</evidence>
<comment type="function">
    <text evidence="14">Transfers mannose from Dol-P-mannose to Ser or Thr residues on proteins.</text>
</comment>
<feature type="compositionally biased region" description="Basic and acidic residues" evidence="15">
    <location>
        <begin position="772"/>
        <end position="784"/>
    </location>
</feature>
<feature type="transmembrane region" description="Helical" evidence="14">
    <location>
        <begin position="607"/>
        <end position="623"/>
    </location>
</feature>
<evidence type="ECO:0000256" key="3">
    <source>
        <dbReference type="ARBA" id="ARBA00007222"/>
    </source>
</evidence>